<name>A0A8H4UJV3_9HYPO</name>
<dbReference type="CDD" id="cd05374">
    <property type="entry name" value="17beta-HSD-like_SDR_c"/>
    <property type="match status" value="1"/>
</dbReference>
<accession>A0A8H4UJV3</accession>
<comment type="similarity">
    <text evidence="1">Belongs to the short-chain dehydrogenases/reductases (SDR) family.</text>
</comment>
<dbReference type="OrthoDB" id="1274115at2759"/>
<dbReference type="SUPFAM" id="SSF51735">
    <property type="entry name" value="NAD(P)-binding Rossmann-fold domains"/>
    <property type="match status" value="1"/>
</dbReference>
<sequence length="306" mass="33828">MTPWKSSKLTWFITGASSGFGLELARHALENGHNVIATSRDPRKVTDLVSEVESKGGRWLALDVDDPNSGLVIDKLEKEGTDIDILVNNAGCSIHGPAESFPEDEVRRQMETVYFGPYRLIRTVLPYMRQRRQGLILNIGSGAGVSGRESMGIYGASKAAMDGMNQVQVTRYNNLTRIGLTRILAREVAPFNIRTLTVQLGGFDTNFTNALKLSSVPFPQDYVGGTTDQIAQSLQGSNFKPDGDHRKATRVIYQVAVGEGVGEGKEDERVLPLGRDMCLLMDNVAKEMQRQMEVFEDVGRDVYIDR</sequence>
<proteinExistence type="inferred from homology"/>
<dbReference type="PRINTS" id="PR00080">
    <property type="entry name" value="SDRFAMILY"/>
</dbReference>
<protein>
    <recommendedName>
        <fullName evidence="4">Short-chain oxidoreductase</fullName>
    </recommendedName>
</protein>
<dbReference type="Gene3D" id="3.40.50.720">
    <property type="entry name" value="NAD(P)-binding Rossmann-like Domain"/>
    <property type="match status" value="1"/>
</dbReference>
<dbReference type="Proteomes" id="UP000635477">
    <property type="component" value="Unassembled WGS sequence"/>
</dbReference>
<evidence type="ECO:0000313" key="3">
    <source>
        <dbReference type="Proteomes" id="UP000635477"/>
    </source>
</evidence>
<organism evidence="2 3">
    <name type="scientific">Fusarium zealandicum</name>
    <dbReference type="NCBI Taxonomy" id="1053134"/>
    <lineage>
        <taxon>Eukaryota</taxon>
        <taxon>Fungi</taxon>
        <taxon>Dikarya</taxon>
        <taxon>Ascomycota</taxon>
        <taxon>Pezizomycotina</taxon>
        <taxon>Sordariomycetes</taxon>
        <taxon>Hypocreomycetidae</taxon>
        <taxon>Hypocreales</taxon>
        <taxon>Nectriaceae</taxon>
        <taxon>Fusarium</taxon>
        <taxon>Fusarium staphyleae species complex</taxon>
    </lineage>
</organism>
<reference evidence="2" key="1">
    <citation type="journal article" date="2020" name="BMC Genomics">
        <title>Correction to: Identification and distribution of gene clusters required for synthesis of sphingolipid metabolism inhibitors in diverse species of the filamentous fungus Fusarium.</title>
        <authorList>
            <person name="Kim H.S."/>
            <person name="Lohmar J.M."/>
            <person name="Busman M."/>
            <person name="Brown D.W."/>
            <person name="Naumann T.A."/>
            <person name="Divon H.H."/>
            <person name="Lysoe E."/>
            <person name="Uhlig S."/>
            <person name="Proctor R.H."/>
        </authorList>
    </citation>
    <scope>NUCLEOTIDE SEQUENCE</scope>
    <source>
        <strain evidence="2">NRRL 22465</strain>
    </source>
</reference>
<dbReference type="InterPro" id="IPR036291">
    <property type="entry name" value="NAD(P)-bd_dom_sf"/>
</dbReference>
<comment type="caution">
    <text evidence="2">The sequence shown here is derived from an EMBL/GenBank/DDBJ whole genome shotgun (WGS) entry which is preliminary data.</text>
</comment>
<dbReference type="InterPro" id="IPR051911">
    <property type="entry name" value="SDR_oxidoreductase"/>
</dbReference>
<evidence type="ECO:0000313" key="2">
    <source>
        <dbReference type="EMBL" id="KAF4978211.1"/>
    </source>
</evidence>
<reference evidence="2" key="2">
    <citation type="submission" date="2020-05" db="EMBL/GenBank/DDBJ databases">
        <authorList>
            <person name="Kim H.-S."/>
            <person name="Proctor R.H."/>
            <person name="Brown D.W."/>
        </authorList>
    </citation>
    <scope>NUCLEOTIDE SEQUENCE</scope>
    <source>
        <strain evidence="2">NRRL 22465</strain>
    </source>
</reference>
<dbReference type="EMBL" id="JABEYC010000386">
    <property type="protein sequence ID" value="KAF4978211.1"/>
    <property type="molecule type" value="Genomic_DNA"/>
</dbReference>
<dbReference type="PANTHER" id="PTHR43976:SF6">
    <property type="entry name" value="OXIDOREDUCTASE, PUTATIVE (AFU_ORTHOLOGUE AFUA_1G13950)-RELATED"/>
    <property type="match status" value="1"/>
</dbReference>
<evidence type="ECO:0008006" key="4">
    <source>
        <dbReference type="Google" id="ProtNLM"/>
    </source>
</evidence>
<dbReference type="PRINTS" id="PR00081">
    <property type="entry name" value="GDHRDH"/>
</dbReference>
<gene>
    <name evidence="2" type="ORF">FZEAL_5372</name>
</gene>
<evidence type="ECO:0000256" key="1">
    <source>
        <dbReference type="RuleBase" id="RU000363"/>
    </source>
</evidence>
<dbReference type="InterPro" id="IPR002347">
    <property type="entry name" value="SDR_fam"/>
</dbReference>
<dbReference type="Pfam" id="PF00106">
    <property type="entry name" value="adh_short"/>
    <property type="match status" value="1"/>
</dbReference>
<dbReference type="PANTHER" id="PTHR43976">
    <property type="entry name" value="SHORT CHAIN DEHYDROGENASE"/>
    <property type="match status" value="1"/>
</dbReference>
<dbReference type="AlphaFoldDB" id="A0A8H4UJV3"/>
<keyword evidence="3" id="KW-1185">Reference proteome</keyword>